<feature type="transmembrane region" description="Helical" evidence="5">
    <location>
        <begin position="215"/>
        <end position="234"/>
    </location>
</feature>
<dbReference type="GO" id="GO:0016765">
    <property type="term" value="F:transferase activity, transferring alkyl or aryl (other than methyl) groups"/>
    <property type="evidence" value="ECO:0007669"/>
    <property type="project" value="InterPro"/>
</dbReference>
<dbReference type="Pfam" id="PF01040">
    <property type="entry name" value="UbiA"/>
    <property type="match status" value="1"/>
</dbReference>
<protein>
    <recommendedName>
        <fullName evidence="8">Digeranylgeranylglyceryl phosphate synthase</fullName>
    </recommendedName>
</protein>
<dbReference type="AlphaFoldDB" id="A0A8H4MAW6"/>
<evidence type="ECO:0000256" key="3">
    <source>
        <dbReference type="ARBA" id="ARBA00022989"/>
    </source>
</evidence>
<proteinExistence type="predicted"/>
<comment type="subcellular location">
    <subcellularLocation>
        <location evidence="1">Membrane</location>
        <topology evidence="1">Multi-pass membrane protein</topology>
    </subcellularLocation>
</comment>
<reference evidence="6" key="1">
    <citation type="journal article" date="2020" name="bioRxiv">
        <title>Genomic and phenotypic heterogeneity of clinical isolates of the human pathogens Aspergillus fumigatus, Aspergillus lentulus and Aspergillus fumigatiaffinis.</title>
        <authorList>
            <person name="dos Santos R.A.C."/>
            <person name="Steenwyk J.L."/>
            <person name="Rivero-Menendez O."/>
            <person name="Mead M.E."/>
            <person name="Silva L.P."/>
            <person name="Bastos R.W."/>
            <person name="Alastruey-Izquierdo A."/>
            <person name="Goldman G.H."/>
            <person name="Rokas A."/>
        </authorList>
    </citation>
    <scope>NUCLEOTIDE SEQUENCE</scope>
    <source>
        <strain evidence="6">CNM-CM6805</strain>
    </source>
</reference>
<keyword evidence="3 5" id="KW-1133">Transmembrane helix</keyword>
<feature type="transmembrane region" description="Helical" evidence="5">
    <location>
        <begin position="20"/>
        <end position="38"/>
    </location>
</feature>
<evidence type="ECO:0000256" key="4">
    <source>
        <dbReference type="ARBA" id="ARBA00023136"/>
    </source>
</evidence>
<feature type="transmembrane region" description="Helical" evidence="5">
    <location>
        <begin position="130"/>
        <end position="148"/>
    </location>
</feature>
<dbReference type="OrthoDB" id="434972at2759"/>
<feature type="transmembrane region" description="Helical" evidence="5">
    <location>
        <begin position="311"/>
        <end position="328"/>
    </location>
</feature>
<gene>
    <name evidence="6" type="ORF">CNMCM6805_007944</name>
</gene>
<organism evidence="6 7">
    <name type="scientific">Aspergillus fumigatiaffinis</name>
    <dbReference type="NCBI Taxonomy" id="340414"/>
    <lineage>
        <taxon>Eukaryota</taxon>
        <taxon>Fungi</taxon>
        <taxon>Dikarya</taxon>
        <taxon>Ascomycota</taxon>
        <taxon>Pezizomycotina</taxon>
        <taxon>Eurotiomycetes</taxon>
        <taxon>Eurotiomycetidae</taxon>
        <taxon>Eurotiales</taxon>
        <taxon>Aspergillaceae</taxon>
        <taxon>Aspergillus</taxon>
        <taxon>Aspergillus subgen. Fumigati</taxon>
    </lineage>
</organism>
<dbReference type="EMBL" id="JAAAPX010000059">
    <property type="protein sequence ID" value="KAF4235510.1"/>
    <property type="molecule type" value="Genomic_DNA"/>
</dbReference>
<evidence type="ECO:0000256" key="1">
    <source>
        <dbReference type="ARBA" id="ARBA00004141"/>
    </source>
</evidence>
<dbReference type="InterPro" id="IPR050475">
    <property type="entry name" value="Prenyltransferase_related"/>
</dbReference>
<reference evidence="6" key="2">
    <citation type="submission" date="2020-04" db="EMBL/GenBank/DDBJ databases">
        <authorList>
            <person name="Santos R.A.C."/>
            <person name="Steenwyk J.L."/>
            <person name="Rivero-Menendez O."/>
            <person name="Mead M.E."/>
            <person name="Silva L.P."/>
            <person name="Bastos R.W."/>
            <person name="Alastruey-Izquierdo A."/>
            <person name="Goldman G.H."/>
            <person name="Rokas A."/>
        </authorList>
    </citation>
    <scope>NUCLEOTIDE SEQUENCE</scope>
    <source>
        <strain evidence="6">CNM-CM6805</strain>
    </source>
</reference>
<dbReference type="Proteomes" id="UP000653565">
    <property type="component" value="Unassembled WGS sequence"/>
</dbReference>
<dbReference type="InterPro" id="IPR000537">
    <property type="entry name" value="UbiA_prenyltransferase"/>
</dbReference>
<evidence type="ECO:0000256" key="2">
    <source>
        <dbReference type="ARBA" id="ARBA00022692"/>
    </source>
</evidence>
<dbReference type="GO" id="GO:0016020">
    <property type="term" value="C:membrane"/>
    <property type="evidence" value="ECO:0007669"/>
    <property type="project" value="UniProtKB-SubCell"/>
</dbReference>
<comment type="caution">
    <text evidence="6">The sequence shown here is derived from an EMBL/GenBank/DDBJ whole genome shotgun (WGS) entry which is preliminary data.</text>
</comment>
<feature type="transmembrane region" description="Helical" evidence="5">
    <location>
        <begin position="72"/>
        <end position="92"/>
    </location>
</feature>
<evidence type="ECO:0000313" key="7">
    <source>
        <dbReference type="Proteomes" id="UP000653565"/>
    </source>
</evidence>
<sequence length="338" mass="36829">MKCIAKIQTGMSIGGPSFHVCQFSSAVASGGYTIWLFIASDVQTILLPSTIFGITNALATLDFRDVQSQSPAYLYTAYRIPLIIGWVGINLLPLTMNNQRSPSSIAEDSLNKPWRPLPSKRLSGSQAKRLMFGFYALSVVYSIFYSGGLRQCLSLIILGTCYNSFGAGDHNPVIRNIINALGYFCFNSGAVEVALGSGSAVLTECPEARQYSLRLWIMVITAIILTTMHVQDMCDQEGDAKRGRRTLPLVIGDAAARWSIALPMPVWGVICPLLAGSGLLATGLSVVLALAVAIRMLIWRDTASDRMTFRVWNLWISVVYMLPLLGVSPCPRAAMCFV</sequence>
<accession>A0A8H4MAW6</accession>
<evidence type="ECO:0000313" key="6">
    <source>
        <dbReference type="EMBL" id="KAF4235510.1"/>
    </source>
</evidence>
<keyword evidence="4 5" id="KW-0472">Membrane</keyword>
<dbReference type="PANTHER" id="PTHR42723">
    <property type="entry name" value="CHLOROPHYLL SYNTHASE"/>
    <property type="match status" value="1"/>
</dbReference>
<keyword evidence="7" id="KW-1185">Reference proteome</keyword>
<name>A0A8H4MAW6_9EURO</name>
<evidence type="ECO:0000256" key="5">
    <source>
        <dbReference type="SAM" id="Phobius"/>
    </source>
</evidence>
<dbReference type="CDD" id="cd13965">
    <property type="entry name" value="PT_UbiA_3"/>
    <property type="match status" value="1"/>
</dbReference>
<dbReference type="PANTHER" id="PTHR42723:SF1">
    <property type="entry name" value="CHLOROPHYLL SYNTHASE, CHLOROPLASTIC"/>
    <property type="match status" value="1"/>
</dbReference>
<keyword evidence="2 5" id="KW-0812">Transmembrane</keyword>
<evidence type="ECO:0008006" key="8">
    <source>
        <dbReference type="Google" id="ProtNLM"/>
    </source>
</evidence>